<proteinExistence type="inferred from homology"/>
<evidence type="ECO:0000256" key="3">
    <source>
        <dbReference type="ARBA" id="ARBA00005708"/>
    </source>
</evidence>
<comment type="catalytic activity">
    <reaction evidence="1 6">
        <text>7,8-dihydroneopterin = 6-hydroxymethyl-7,8-dihydropterin + glycolaldehyde</text>
        <dbReference type="Rhea" id="RHEA:10540"/>
        <dbReference type="ChEBI" id="CHEBI:17001"/>
        <dbReference type="ChEBI" id="CHEBI:17071"/>
        <dbReference type="ChEBI" id="CHEBI:44841"/>
        <dbReference type="EC" id="4.1.2.25"/>
    </reaction>
</comment>
<dbReference type="PANTHER" id="PTHR42844:SF1">
    <property type="entry name" value="DIHYDRONEOPTERIN ALDOLASE 1-RELATED"/>
    <property type="match status" value="1"/>
</dbReference>
<dbReference type="eggNOG" id="COG1539">
    <property type="taxonomic scope" value="Bacteria"/>
</dbReference>
<evidence type="ECO:0000313" key="9">
    <source>
        <dbReference type="Proteomes" id="UP000008718"/>
    </source>
</evidence>
<dbReference type="InterPro" id="IPR006156">
    <property type="entry name" value="Dihydroneopterin_aldolase"/>
</dbReference>
<evidence type="ECO:0000259" key="7">
    <source>
        <dbReference type="SMART" id="SM00905"/>
    </source>
</evidence>
<dbReference type="PANTHER" id="PTHR42844">
    <property type="entry name" value="DIHYDRONEOPTERIN ALDOLASE 1-RELATED"/>
    <property type="match status" value="1"/>
</dbReference>
<gene>
    <name evidence="8" type="ordered locus">Palpr_2833</name>
</gene>
<sequence>MSKITLENMEFHAFHGCLDFEQRLGNTFIVSLSMELDTTQPGLTDDLEHTLNYQLVYDEVKAQMETPSKLIEHVGQRILDAVFQRFQQIKTLEIKLSKLNPPLGGKVERVTIELIKHR</sequence>
<name>E4T8B8_PALPW</name>
<keyword evidence="5 6" id="KW-0456">Lyase</keyword>
<organism evidence="8 9">
    <name type="scientific">Paludibacter propionicigenes (strain DSM 17365 / JCM 13257 / WB4)</name>
    <dbReference type="NCBI Taxonomy" id="694427"/>
    <lineage>
        <taxon>Bacteria</taxon>
        <taxon>Pseudomonadati</taxon>
        <taxon>Bacteroidota</taxon>
        <taxon>Bacteroidia</taxon>
        <taxon>Bacteroidales</taxon>
        <taxon>Paludibacteraceae</taxon>
        <taxon>Paludibacter</taxon>
    </lineage>
</organism>
<comment type="function">
    <text evidence="6">Catalyzes the conversion of 7,8-dihydroneopterin to 6-hydroxymethyl-7,8-dihydropterin.</text>
</comment>
<dbReference type="KEGG" id="ppn:Palpr_2833"/>
<evidence type="ECO:0000256" key="2">
    <source>
        <dbReference type="ARBA" id="ARBA00005013"/>
    </source>
</evidence>
<accession>E4T8B8</accession>
<evidence type="ECO:0000313" key="8">
    <source>
        <dbReference type="EMBL" id="ADQ80962.1"/>
    </source>
</evidence>
<dbReference type="SUPFAM" id="SSF55620">
    <property type="entry name" value="Tetrahydrobiopterin biosynthesis enzymes-like"/>
    <property type="match status" value="1"/>
</dbReference>
<dbReference type="NCBIfam" id="TIGR00526">
    <property type="entry name" value="folB_dom"/>
    <property type="match status" value="1"/>
</dbReference>
<dbReference type="CDD" id="cd00534">
    <property type="entry name" value="DHNA_DHNTPE"/>
    <property type="match status" value="1"/>
</dbReference>
<dbReference type="InterPro" id="IPR006157">
    <property type="entry name" value="FolB_dom"/>
</dbReference>
<dbReference type="GO" id="GO:0005737">
    <property type="term" value="C:cytoplasm"/>
    <property type="evidence" value="ECO:0007669"/>
    <property type="project" value="TreeGrafter"/>
</dbReference>
<dbReference type="Pfam" id="PF02152">
    <property type="entry name" value="FolB"/>
    <property type="match status" value="1"/>
</dbReference>
<dbReference type="HOGENOM" id="CLU_112632_1_2_10"/>
<evidence type="ECO:0000256" key="5">
    <source>
        <dbReference type="ARBA" id="ARBA00023239"/>
    </source>
</evidence>
<dbReference type="Proteomes" id="UP000008718">
    <property type="component" value="Chromosome"/>
</dbReference>
<dbReference type="EMBL" id="CP002345">
    <property type="protein sequence ID" value="ADQ80962.1"/>
    <property type="molecule type" value="Genomic_DNA"/>
</dbReference>
<dbReference type="STRING" id="694427.Palpr_2833"/>
<comment type="pathway">
    <text evidence="2 6">Cofactor biosynthesis; tetrahydrofolate biosynthesis; 2-amino-4-hydroxy-6-hydroxymethyl-7,8-dihydropteridine diphosphate from 7,8-dihydroneopterin triphosphate: step 3/4.</text>
</comment>
<dbReference type="InterPro" id="IPR043133">
    <property type="entry name" value="GTP-CH-I_C/QueF"/>
</dbReference>
<dbReference type="RefSeq" id="WP_013446331.1">
    <property type="nucleotide sequence ID" value="NC_014734.1"/>
</dbReference>
<dbReference type="GO" id="GO:0046656">
    <property type="term" value="P:folic acid biosynthetic process"/>
    <property type="evidence" value="ECO:0007669"/>
    <property type="project" value="UniProtKB-UniRule"/>
</dbReference>
<dbReference type="EC" id="4.1.2.25" evidence="6"/>
<reference evidence="8 9" key="2">
    <citation type="journal article" date="2011" name="Stand. Genomic Sci.">
        <title>Complete genome sequence of Paludibacter propionicigenes type strain (WB4).</title>
        <authorList>
            <person name="Gronow S."/>
            <person name="Munk C."/>
            <person name="Lapidus A."/>
            <person name="Nolan M."/>
            <person name="Lucas S."/>
            <person name="Hammon N."/>
            <person name="Deshpande S."/>
            <person name="Cheng J.F."/>
            <person name="Tapia R."/>
            <person name="Han C."/>
            <person name="Goodwin L."/>
            <person name="Pitluck S."/>
            <person name="Liolios K."/>
            <person name="Ivanova N."/>
            <person name="Mavromatis K."/>
            <person name="Mikhailova N."/>
            <person name="Pati A."/>
            <person name="Chen A."/>
            <person name="Palaniappan K."/>
            <person name="Land M."/>
            <person name="Hauser L."/>
            <person name="Chang Y.J."/>
            <person name="Jeffries C.D."/>
            <person name="Brambilla E."/>
            <person name="Rohde M."/>
            <person name="Goker M."/>
            <person name="Detter J.C."/>
            <person name="Woyke T."/>
            <person name="Bristow J."/>
            <person name="Eisen J.A."/>
            <person name="Markowitz V."/>
            <person name="Hugenholtz P."/>
            <person name="Kyrpides N.C."/>
            <person name="Klenk H.P."/>
        </authorList>
    </citation>
    <scope>NUCLEOTIDE SEQUENCE [LARGE SCALE GENOMIC DNA]</scope>
    <source>
        <strain evidence="9">DSM 17365 / JCM 13257 / WB4</strain>
    </source>
</reference>
<keyword evidence="4 6" id="KW-0289">Folate biosynthesis</keyword>
<evidence type="ECO:0000256" key="1">
    <source>
        <dbReference type="ARBA" id="ARBA00001353"/>
    </source>
</evidence>
<evidence type="ECO:0000256" key="6">
    <source>
        <dbReference type="RuleBase" id="RU362079"/>
    </source>
</evidence>
<dbReference type="AlphaFoldDB" id="E4T8B8"/>
<reference key="1">
    <citation type="submission" date="2010-11" db="EMBL/GenBank/DDBJ databases">
        <title>The complete genome of Paludibacter propionicigenes DSM 17365.</title>
        <authorList>
            <consortium name="US DOE Joint Genome Institute (JGI-PGF)"/>
            <person name="Lucas S."/>
            <person name="Copeland A."/>
            <person name="Lapidus A."/>
            <person name="Bruce D."/>
            <person name="Goodwin L."/>
            <person name="Pitluck S."/>
            <person name="Kyrpides N."/>
            <person name="Mavromatis K."/>
            <person name="Ivanova N."/>
            <person name="Munk A.C."/>
            <person name="Brettin T."/>
            <person name="Detter J.C."/>
            <person name="Han C."/>
            <person name="Tapia R."/>
            <person name="Land M."/>
            <person name="Hauser L."/>
            <person name="Markowitz V."/>
            <person name="Cheng J.-F."/>
            <person name="Hugenholtz P."/>
            <person name="Woyke T."/>
            <person name="Wu D."/>
            <person name="Gronow S."/>
            <person name="Wellnitz S."/>
            <person name="Brambilla E."/>
            <person name="Klenk H.-P."/>
            <person name="Eisen J.A."/>
        </authorList>
    </citation>
    <scope>NUCLEOTIDE SEQUENCE</scope>
    <source>
        <strain>WB4</strain>
    </source>
</reference>
<comment type="similarity">
    <text evidence="3 6">Belongs to the DHNA family.</text>
</comment>
<feature type="domain" description="Dihydroneopterin aldolase/epimerase" evidence="7">
    <location>
        <begin position="4"/>
        <end position="116"/>
    </location>
</feature>
<dbReference type="SMART" id="SM00905">
    <property type="entry name" value="FolB"/>
    <property type="match status" value="1"/>
</dbReference>
<evidence type="ECO:0000256" key="4">
    <source>
        <dbReference type="ARBA" id="ARBA00022909"/>
    </source>
</evidence>
<dbReference type="OrthoDB" id="9803748at2"/>
<dbReference type="GO" id="GO:0046654">
    <property type="term" value="P:tetrahydrofolate biosynthetic process"/>
    <property type="evidence" value="ECO:0007669"/>
    <property type="project" value="UniProtKB-UniRule"/>
</dbReference>
<keyword evidence="9" id="KW-1185">Reference proteome</keyword>
<dbReference type="Gene3D" id="3.30.1130.10">
    <property type="match status" value="1"/>
</dbReference>
<dbReference type="NCBIfam" id="TIGR00525">
    <property type="entry name" value="folB"/>
    <property type="match status" value="1"/>
</dbReference>
<dbReference type="GO" id="GO:0004150">
    <property type="term" value="F:dihydroneopterin aldolase activity"/>
    <property type="evidence" value="ECO:0007669"/>
    <property type="project" value="UniProtKB-UniRule"/>
</dbReference>
<dbReference type="UniPathway" id="UPA00077">
    <property type="reaction ID" value="UER00154"/>
</dbReference>
<protein>
    <recommendedName>
        <fullName evidence="6">7,8-dihydroneopterin aldolase</fullName>
        <ecNumber evidence="6">4.1.2.25</ecNumber>
    </recommendedName>
</protein>